<comment type="caution">
    <text evidence="2">The sequence shown here is derived from an EMBL/GenBank/DDBJ whole genome shotgun (WGS) entry which is preliminary data.</text>
</comment>
<sequence>MGLIKAALGAAGGVMADQWKEYFYCEAIPADVLAVKGQKKVTGRSSNRRGDDNIITNGSVIAVADGQCMLIVEQGKVVDVCAEPGEYTYDMSTEPSIFSGDLGDSVKSVFRNIGKRFTFGGEAPKDQRIYYFNTKELTGNKYGTPSPVPFRVVDQRAGIDLDIGIRCFGEYSIRLKNPLLFYTNVCGNVSEEYKTENIAGQMKTELLTALQPAFAKISEMGIRYSALPGHTLELADALNEQLSGKWRDLRGMEIVSFGVSSVKANEEDEQMIKELQRNAAFMDPTRAAAHLVGSQGEAMKAAAANTGAGPAMAFMGMGMAGQAGGMNAQNLFQMGQQQQQMQQAAQPAPAPAVQDWTCSCGQGGITGNFCPNCGSKKPEPKSDADSWTCSCGATVNGKFCPECGSPRPAPAVEGWTCSCGAVNKGKFCSECGAKKPAGVPQYKCDKCGWEPADPRHPPKFCPECGDPFDDGDIVG</sequence>
<keyword evidence="3" id="KW-1185">Reference proteome</keyword>
<accession>A0ABR7GNA6</accession>
<reference evidence="2 3" key="1">
    <citation type="submission" date="2020-08" db="EMBL/GenBank/DDBJ databases">
        <title>Genome public.</title>
        <authorList>
            <person name="Liu C."/>
            <person name="Sun Q."/>
        </authorList>
    </citation>
    <scope>NUCLEOTIDE SEQUENCE [LARGE SCALE GENOMIC DNA]</scope>
    <source>
        <strain evidence="2 3">M2</strain>
    </source>
</reference>
<dbReference type="Pfam" id="PF13421">
    <property type="entry name" value="Band_7_1"/>
    <property type="match status" value="1"/>
</dbReference>
<dbReference type="PANTHER" id="PTHR37826">
    <property type="entry name" value="FLOTILLIN BAND_7_5 DOMAIN PROTEIN"/>
    <property type="match status" value="1"/>
</dbReference>
<gene>
    <name evidence="2" type="ORF">H8S02_07500</name>
</gene>
<dbReference type="RefSeq" id="WP_186970003.1">
    <property type="nucleotide sequence ID" value="NZ_JACOPK010000006.1"/>
</dbReference>
<dbReference type="InterPro" id="IPR033880">
    <property type="entry name" value="SPFH_YdjI"/>
</dbReference>
<proteinExistence type="predicted"/>
<evidence type="ECO:0000313" key="2">
    <source>
        <dbReference type="EMBL" id="MBC5695789.1"/>
    </source>
</evidence>
<dbReference type="CDD" id="cd03408">
    <property type="entry name" value="SPFH_like_u1"/>
    <property type="match status" value="1"/>
</dbReference>
<dbReference type="EMBL" id="JACOPK010000006">
    <property type="protein sequence ID" value="MBC5695789.1"/>
    <property type="molecule type" value="Genomic_DNA"/>
</dbReference>
<feature type="domain" description="SPFH" evidence="1">
    <location>
        <begin position="52"/>
        <end position="275"/>
    </location>
</feature>
<evidence type="ECO:0000259" key="1">
    <source>
        <dbReference type="Pfam" id="PF13421"/>
    </source>
</evidence>
<dbReference type="Proteomes" id="UP000641741">
    <property type="component" value="Unassembled WGS sequence"/>
</dbReference>
<name>A0ABR7GNA6_9FIRM</name>
<dbReference type="PANTHER" id="PTHR37826:SF2">
    <property type="entry name" value="ZINC-RIBBON DOMAIN-CONTAINING PROTEIN"/>
    <property type="match status" value="1"/>
</dbReference>
<organism evidence="2 3">
    <name type="scientific">Agathobaculum hominis</name>
    <dbReference type="NCBI Taxonomy" id="2763014"/>
    <lineage>
        <taxon>Bacteria</taxon>
        <taxon>Bacillati</taxon>
        <taxon>Bacillota</taxon>
        <taxon>Clostridia</taxon>
        <taxon>Eubacteriales</taxon>
        <taxon>Butyricicoccaceae</taxon>
        <taxon>Agathobaculum</taxon>
    </lineage>
</organism>
<evidence type="ECO:0000313" key="3">
    <source>
        <dbReference type="Proteomes" id="UP000641741"/>
    </source>
</evidence>
<protein>
    <submittedName>
        <fullName evidence="2">SPFH domain-containing protein</fullName>
    </submittedName>
</protein>